<dbReference type="SUPFAM" id="SSF56112">
    <property type="entry name" value="Protein kinase-like (PK-like)"/>
    <property type="match status" value="1"/>
</dbReference>
<dbReference type="InParanoid" id="A0A090M451"/>
<dbReference type="PROSITE" id="PS00107">
    <property type="entry name" value="PROTEIN_KINASE_ATP"/>
    <property type="match status" value="1"/>
</dbReference>
<comment type="caution">
    <text evidence="12">The sequence shown here is derived from an EMBL/GenBank/DDBJ whole genome shotgun (WGS) entry which is preliminary data.</text>
</comment>
<dbReference type="GO" id="GO:0007052">
    <property type="term" value="P:mitotic spindle organization"/>
    <property type="evidence" value="ECO:0007669"/>
    <property type="project" value="TreeGrafter"/>
</dbReference>
<dbReference type="OrthoDB" id="408964at2759"/>
<evidence type="ECO:0000256" key="6">
    <source>
        <dbReference type="ARBA" id="ARBA00022840"/>
    </source>
</evidence>
<reference evidence="13" key="1">
    <citation type="journal article" date="2006" name="Proc. Natl. Acad. Sci. U.S.A.">
        <title>Genome analysis of the smallest free-living eukaryote Ostreococcus tauri unveils many unique features.</title>
        <authorList>
            <person name="Derelle E."/>
            <person name="Ferraz C."/>
            <person name="Rombauts S."/>
            <person name="Rouze P."/>
            <person name="Worden A.Z."/>
            <person name="Robbens S."/>
            <person name="Partensky F."/>
            <person name="Degroeve S."/>
            <person name="Echeynie S."/>
            <person name="Cooke R."/>
            <person name="Saeys Y."/>
            <person name="Wuyts J."/>
            <person name="Jabbari K."/>
            <person name="Bowler C."/>
            <person name="Panaud O."/>
            <person name="Piegu B."/>
            <person name="Ball S.G."/>
            <person name="Ral J.-P."/>
            <person name="Bouget F.-Y."/>
            <person name="Piganeau G."/>
            <person name="De Baets B."/>
            <person name="Picard A."/>
            <person name="Delseny M."/>
            <person name="Demaille J."/>
            <person name="Van de Peer Y."/>
            <person name="Moreau H."/>
        </authorList>
    </citation>
    <scope>NUCLEOTIDE SEQUENCE [LARGE SCALE GENOMIC DNA]</scope>
    <source>
        <strain evidence="13">OTTH 0595 / CCAP 157/2 / RCC745</strain>
    </source>
</reference>
<dbReference type="FunFam" id="3.30.200.20:FF:000042">
    <property type="entry name" value="Aurora kinase A"/>
    <property type="match status" value="1"/>
</dbReference>
<dbReference type="EC" id="2.7.11.21" evidence="8"/>
<evidence type="ECO:0000256" key="1">
    <source>
        <dbReference type="ARBA" id="ARBA00022527"/>
    </source>
</evidence>
<accession>A0A090M451</accession>
<keyword evidence="1 8" id="KW-0723">Serine/threonine-protein kinase</keyword>
<comment type="catalytic activity">
    <reaction evidence="8">
        <text>L-threonyl-[protein] + ATP = O-phospho-L-threonyl-[protein] + ADP + H(+)</text>
        <dbReference type="Rhea" id="RHEA:46608"/>
        <dbReference type="Rhea" id="RHEA-COMP:11060"/>
        <dbReference type="Rhea" id="RHEA-COMP:11605"/>
        <dbReference type="ChEBI" id="CHEBI:15378"/>
        <dbReference type="ChEBI" id="CHEBI:30013"/>
        <dbReference type="ChEBI" id="CHEBI:30616"/>
        <dbReference type="ChEBI" id="CHEBI:61977"/>
        <dbReference type="ChEBI" id="CHEBI:456216"/>
        <dbReference type="EC" id="2.7.11.21"/>
    </reaction>
</comment>
<sequence length="766" mass="86322">MPCTHGPTRDIILGTPSGVMTHERIQPIDRFHDFKRSSRRDARGAMSAARAPVSDRVDRARDRGEPSARAEDASAARRPRYELTTRARADIAFETFDALARRARASRSRGAVDRAREVRCPRVITETRRGPDGAPRYRRYVRERLLGRGGFAAVFAVREMSTGRELACKVIAKSTLTKPRQWKKMKTEIEIHARARSERVVRFERCFEDERHVYILMEMCSSKTLWDIVKARGGMGETHAACYVREALTATAHLHSIRIVHRDLKLGNLFLTQEGLEEIDAAGPGWNDALGKRGGPGRLKIGDFGLACVLEHRGDRRKTICGTPNYIAPEVLRGKDGVGHSYEVDTWSLGVILYTLLYGTPPFQSKDVKLTYKRIRENDYEFPEEPLVSDSTKALIRAALHPEPSKRPSLAQFAAHPFMRLGARDWSLENELVAAPEPALIMDKPSINVKSRKLQERDNVVSNTNDAPLRSPLQTIDQNAPKHHAPSPRAEAKRERFSPEDAHNRDADRALLSTKLQVMSLDAPSSEAHEMLGYFPKLWVDSWIKWEYTRDYGMPYQLSDGTVGVYFNDDSSMVFMTDADDSPVVYTPPANERESSTRRDGDGDNSGETKRANVRIIGRTIINPDDARSMYGRAVAKKVLLAMHFRAYFLGKIEDTMNAVVRSCGGLRSVDDARLRSPHAMPPYVKHWTQSSKGISWRLSNKTIQTNFEDGTEMLISTTYRLVVRNDPRLGEQTVHSLDADNATFPQPLVDGLKHVQRILPALCTE</sequence>
<evidence type="ECO:0000256" key="3">
    <source>
        <dbReference type="ARBA" id="ARBA00022737"/>
    </source>
</evidence>
<evidence type="ECO:0000256" key="9">
    <source>
        <dbReference type="SAM" id="MobiDB-lite"/>
    </source>
</evidence>
<keyword evidence="3" id="KW-0677">Repeat</keyword>
<dbReference type="InterPro" id="IPR000719">
    <property type="entry name" value="Prot_kinase_dom"/>
</dbReference>
<dbReference type="PROSITE" id="PS00108">
    <property type="entry name" value="PROTEIN_KINASE_ST"/>
    <property type="match status" value="1"/>
</dbReference>
<evidence type="ECO:0000256" key="8">
    <source>
        <dbReference type="RuleBase" id="RU361162"/>
    </source>
</evidence>
<dbReference type="Pfam" id="PF00069">
    <property type="entry name" value="Pkinase"/>
    <property type="match status" value="1"/>
</dbReference>
<feature type="compositionally biased region" description="Basic and acidic residues" evidence="9">
    <location>
        <begin position="591"/>
        <end position="610"/>
    </location>
</feature>
<dbReference type="InterPro" id="IPR017441">
    <property type="entry name" value="Protein_kinase_ATP_BS"/>
</dbReference>
<keyword evidence="5 8" id="KW-0418">Kinase</keyword>
<feature type="domain" description="POLO box" evidence="11">
    <location>
        <begin position="539"/>
        <end position="651"/>
    </location>
</feature>
<gene>
    <name evidence="12" type="ORF">OT_ostta04g00680</name>
</gene>
<dbReference type="RefSeq" id="XP_022838693.1">
    <property type="nucleotide sequence ID" value="XM_022984417.1"/>
</dbReference>
<name>A0A090M451_OSTTA</name>
<keyword evidence="13" id="KW-1185">Reference proteome</keyword>
<feature type="domain" description="Protein kinase" evidence="10">
    <location>
        <begin position="140"/>
        <end position="419"/>
    </location>
</feature>
<dbReference type="Gene3D" id="1.10.510.10">
    <property type="entry name" value="Transferase(Phosphotransferase) domain 1"/>
    <property type="match status" value="1"/>
</dbReference>
<dbReference type="GeneID" id="9833183"/>
<evidence type="ECO:0000256" key="7">
    <source>
        <dbReference type="PROSITE-ProRule" id="PRU10141"/>
    </source>
</evidence>
<evidence type="ECO:0000313" key="12">
    <source>
        <dbReference type="EMBL" id="CEF97442.1"/>
    </source>
</evidence>
<evidence type="ECO:0000259" key="11">
    <source>
        <dbReference type="PROSITE" id="PS50078"/>
    </source>
</evidence>
<evidence type="ECO:0000313" key="13">
    <source>
        <dbReference type="Proteomes" id="UP000009170"/>
    </source>
</evidence>
<protein>
    <recommendedName>
        <fullName evidence="8">Serine/threonine-protein kinase</fullName>
        <ecNumber evidence="8">2.7.11.21</ecNumber>
    </recommendedName>
</protein>
<dbReference type="InterPro" id="IPR033695">
    <property type="entry name" value="POLO_box_2"/>
</dbReference>
<comment type="similarity">
    <text evidence="8">Belongs to the protein kinase superfamily. Ser/Thr protein kinase family. CDC5/Polo subfamily.</text>
</comment>
<feature type="region of interest" description="Disordered" evidence="9">
    <location>
        <begin position="29"/>
        <end position="79"/>
    </location>
</feature>
<dbReference type="Gene3D" id="3.30.1120.30">
    <property type="entry name" value="POLO box domain"/>
    <property type="match status" value="2"/>
</dbReference>
<feature type="binding site" evidence="7">
    <location>
        <position position="173"/>
    </location>
    <ligand>
        <name>ATP</name>
        <dbReference type="ChEBI" id="CHEBI:30616"/>
    </ligand>
</feature>
<feature type="region of interest" description="Disordered" evidence="9">
    <location>
        <begin position="452"/>
        <end position="505"/>
    </location>
</feature>
<dbReference type="SUPFAM" id="SSF82615">
    <property type="entry name" value="Polo-box domain"/>
    <property type="match status" value="2"/>
</dbReference>
<dbReference type="Gene3D" id="3.30.200.20">
    <property type="entry name" value="Phosphorylase Kinase, domain 1"/>
    <property type="match status" value="1"/>
</dbReference>
<feature type="domain" description="POLO box" evidence="11">
    <location>
        <begin position="684"/>
        <end position="765"/>
    </location>
</feature>
<dbReference type="PROSITE" id="PS50011">
    <property type="entry name" value="PROTEIN_KINASE_DOM"/>
    <property type="match status" value="1"/>
</dbReference>
<dbReference type="STRING" id="70448.A0A090M451"/>
<keyword evidence="4 7" id="KW-0547">Nucleotide-binding</keyword>
<dbReference type="InterPro" id="IPR036947">
    <property type="entry name" value="POLO_box_dom_sf"/>
</dbReference>
<dbReference type="KEGG" id="ota:OT_ostta04g00680"/>
<dbReference type="GO" id="GO:0004674">
    <property type="term" value="F:protein serine/threonine kinase activity"/>
    <property type="evidence" value="ECO:0007669"/>
    <property type="project" value="UniProtKB-KW"/>
</dbReference>
<proteinExistence type="inferred from homology"/>
<dbReference type="GO" id="GO:0000922">
    <property type="term" value="C:spindle pole"/>
    <property type="evidence" value="ECO:0007669"/>
    <property type="project" value="TreeGrafter"/>
</dbReference>
<dbReference type="EMBL" id="CAID01000004">
    <property type="protein sequence ID" value="CEF97442.1"/>
    <property type="molecule type" value="Genomic_DNA"/>
</dbReference>
<dbReference type="Pfam" id="PF00659">
    <property type="entry name" value="POLO_box"/>
    <property type="match status" value="2"/>
</dbReference>
<keyword evidence="2 8" id="KW-0808">Transferase</keyword>
<feature type="compositionally biased region" description="Basic and acidic residues" evidence="9">
    <location>
        <begin position="53"/>
        <end position="79"/>
    </location>
</feature>
<dbReference type="InterPro" id="IPR008271">
    <property type="entry name" value="Ser/Thr_kinase_AS"/>
</dbReference>
<dbReference type="InterPro" id="IPR011009">
    <property type="entry name" value="Kinase-like_dom_sf"/>
</dbReference>
<reference evidence="12 13" key="2">
    <citation type="journal article" date="2014" name="BMC Genomics">
        <title>An improved genome of the model marine alga Ostreococcus tauri unfolds by assessing Illumina de novo assemblies.</title>
        <authorList>
            <person name="Blanc-Mathieu R."/>
            <person name="Verhelst B."/>
            <person name="Derelle E."/>
            <person name="Rombauts S."/>
            <person name="Bouget F.Y."/>
            <person name="Carre I."/>
            <person name="Chateau A."/>
            <person name="Eyre-Walker A."/>
            <person name="Grimsley N."/>
            <person name="Moreau H."/>
            <person name="Piegu B."/>
            <person name="Rivals E."/>
            <person name="Schackwitz W."/>
            <person name="Van de Peer Y."/>
            <person name="Piganeau G."/>
        </authorList>
    </citation>
    <scope>NUCLEOTIDE SEQUENCE [LARGE SCALE GENOMIC DNA]</scope>
    <source>
        <strain evidence="13">OTTH 0595 / CCAP 157/2 / RCC745</strain>
    </source>
</reference>
<dbReference type="GO" id="GO:0000776">
    <property type="term" value="C:kinetochore"/>
    <property type="evidence" value="ECO:0007669"/>
    <property type="project" value="TreeGrafter"/>
</dbReference>
<dbReference type="CDD" id="cd13118">
    <property type="entry name" value="POLO_box_1"/>
    <property type="match status" value="1"/>
</dbReference>
<keyword evidence="6 7" id="KW-0067">ATP-binding</keyword>
<organism evidence="12 13">
    <name type="scientific">Ostreococcus tauri</name>
    <name type="common">Marine green alga</name>
    <dbReference type="NCBI Taxonomy" id="70448"/>
    <lineage>
        <taxon>Eukaryota</taxon>
        <taxon>Viridiplantae</taxon>
        <taxon>Chlorophyta</taxon>
        <taxon>Mamiellophyceae</taxon>
        <taxon>Mamiellales</taxon>
        <taxon>Bathycoccaceae</taxon>
        <taxon>Ostreococcus</taxon>
    </lineage>
</organism>
<evidence type="ECO:0000256" key="2">
    <source>
        <dbReference type="ARBA" id="ARBA00022679"/>
    </source>
</evidence>
<feature type="compositionally biased region" description="Basic and acidic residues" evidence="9">
    <location>
        <begin position="29"/>
        <end position="43"/>
    </location>
</feature>
<dbReference type="PANTHER" id="PTHR24345:SF0">
    <property type="entry name" value="CELL CYCLE SERINE_THREONINE-PROTEIN KINASE CDC5_MSD2"/>
    <property type="match status" value="1"/>
</dbReference>
<feature type="compositionally biased region" description="Basic and acidic residues" evidence="9">
    <location>
        <begin position="490"/>
        <end position="505"/>
    </location>
</feature>
<dbReference type="Proteomes" id="UP000009170">
    <property type="component" value="Unassembled WGS sequence"/>
</dbReference>
<dbReference type="CDD" id="cd14099">
    <property type="entry name" value="STKc_PLK"/>
    <property type="match status" value="1"/>
</dbReference>
<dbReference type="GO" id="GO:0005634">
    <property type="term" value="C:nucleus"/>
    <property type="evidence" value="ECO:0007669"/>
    <property type="project" value="TreeGrafter"/>
</dbReference>
<evidence type="ECO:0000256" key="4">
    <source>
        <dbReference type="ARBA" id="ARBA00022741"/>
    </source>
</evidence>
<dbReference type="AlphaFoldDB" id="A0A090M451"/>
<dbReference type="SMART" id="SM00220">
    <property type="entry name" value="S_TKc"/>
    <property type="match status" value="1"/>
</dbReference>
<dbReference type="CDD" id="cd13117">
    <property type="entry name" value="POLO_box_2"/>
    <property type="match status" value="1"/>
</dbReference>
<dbReference type="InterPro" id="IPR000959">
    <property type="entry name" value="POLO_box_dom"/>
</dbReference>
<dbReference type="PROSITE" id="PS50078">
    <property type="entry name" value="POLO_BOX"/>
    <property type="match status" value="2"/>
</dbReference>
<feature type="region of interest" description="Disordered" evidence="9">
    <location>
        <begin position="583"/>
        <end position="610"/>
    </location>
</feature>
<dbReference type="GO" id="GO:0005524">
    <property type="term" value="F:ATP binding"/>
    <property type="evidence" value="ECO:0007669"/>
    <property type="project" value="UniProtKB-UniRule"/>
</dbReference>
<evidence type="ECO:0000259" key="10">
    <source>
        <dbReference type="PROSITE" id="PS50011"/>
    </source>
</evidence>
<feature type="compositionally biased region" description="Polar residues" evidence="9">
    <location>
        <begin position="460"/>
        <end position="478"/>
    </location>
</feature>
<dbReference type="PANTHER" id="PTHR24345">
    <property type="entry name" value="SERINE/THREONINE-PROTEIN KINASE PLK"/>
    <property type="match status" value="1"/>
</dbReference>
<evidence type="ECO:0000256" key="5">
    <source>
        <dbReference type="ARBA" id="ARBA00022777"/>
    </source>
</evidence>
<dbReference type="InterPro" id="IPR033701">
    <property type="entry name" value="POLO_box_1"/>
</dbReference>
<dbReference type="GO" id="GO:0005737">
    <property type="term" value="C:cytoplasm"/>
    <property type="evidence" value="ECO:0007669"/>
    <property type="project" value="TreeGrafter"/>
</dbReference>